<dbReference type="InterPro" id="IPR020547">
    <property type="entry name" value="ATP_synth_F1_esu_C"/>
</dbReference>
<keyword evidence="7 12" id="KW-0472">Membrane</keyword>
<comment type="similarity">
    <text evidence="3 12 13">Belongs to the ATPase epsilon chain family.</text>
</comment>
<dbReference type="NCBIfam" id="TIGR01216">
    <property type="entry name" value="ATP_synt_epsi"/>
    <property type="match status" value="1"/>
</dbReference>
<evidence type="ECO:0000256" key="5">
    <source>
        <dbReference type="ARBA" id="ARBA00022448"/>
    </source>
</evidence>
<evidence type="ECO:0000256" key="14">
    <source>
        <dbReference type="SAM" id="MobiDB-lite"/>
    </source>
</evidence>
<feature type="domain" description="ATP synthase epsilon subunit C-terminal" evidence="15">
    <location>
        <begin position="92"/>
        <end position="139"/>
    </location>
</feature>
<dbReference type="InterPro" id="IPR036794">
    <property type="entry name" value="ATP_F1_dsu/esu_C_sf"/>
</dbReference>
<evidence type="ECO:0000256" key="3">
    <source>
        <dbReference type="ARBA" id="ARBA00005712"/>
    </source>
</evidence>
<evidence type="ECO:0000256" key="11">
    <source>
        <dbReference type="ARBA" id="ARBA00031795"/>
    </source>
</evidence>
<keyword evidence="9 12" id="KW-0066">ATP synthesis</keyword>
<comment type="subcellular location">
    <subcellularLocation>
        <location evidence="2 12">Cell membrane</location>
        <topology evidence="2 12">Peripheral membrane protein</topology>
    </subcellularLocation>
</comment>
<dbReference type="Gene3D" id="2.60.15.10">
    <property type="entry name" value="F0F1 ATP synthase delta/epsilon subunit, N-terminal"/>
    <property type="match status" value="1"/>
</dbReference>
<dbReference type="OrthoDB" id="9804110at2"/>
<feature type="region of interest" description="Disordered" evidence="14">
    <location>
        <begin position="89"/>
        <end position="119"/>
    </location>
</feature>
<keyword evidence="8 12" id="KW-0139">CF(1)</keyword>
<dbReference type="PANTHER" id="PTHR13822">
    <property type="entry name" value="ATP SYNTHASE DELTA/EPSILON CHAIN"/>
    <property type="match status" value="1"/>
</dbReference>
<dbReference type="SUPFAM" id="SSF51344">
    <property type="entry name" value="Epsilon subunit of F1F0-ATP synthase N-terminal domain"/>
    <property type="match status" value="1"/>
</dbReference>
<dbReference type="EMBL" id="AZEF01000061">
    <property type="protein sequence ID" value="KRL00130.1"/>
    <property type="molecule type" value="Genomic_DNA"/>
</dbReference>
<reference evidence="17 18" key="1">
    <citation type="journal article" date="2015" name="Genome Announc.">
        <title>Expanding the biotechnology potential of lactobacilli through comparative genomics of 213 strains and associated genera.</title>
        <authorList>
            <person name="Sun Z."/>
            <person name="Harris H.M."/>
            <person name="McCann A."/>
            <person name="Guo C."/>
            <person name="Argimon S."/>
            <person name="Zhang W."/>
            <person name="Yang X."/>
            <person name="Jeffery I.B."/>
            <person name="Cooney J.C."/>
            <person name="Kagawa T.F."/>
            <person name="Liu W."/>
            <person name="Song Y."/>
            <person name="Salvetti E."/>
            <person name="Wrobel A."/>
            <person name="Rasinkangas P."/>
            <person name="Parkhill J."/>
            <person name="Rea M.C."/>
            <person name="O'Sullivan O."/>
            <person name="Ritari J."/>
            <person name="Douillard F.P."/>
            <person name="Paul Ross R."/>
            <person name="Yang R."/>
            <person name="Briner A.E."/>
            <person name="Felis G.E."/>
            <person name="de Vos W.M."/>
            <person name="Barrangou R."/>
            <person name="Klaenhammer T.R."/>
            <person name="Caufield P.W."/>
            <person name="Cui Y."/>
            <person name="Zhang H."/>
            <person name="O'Toole P.W."/>
        </authorList>
    </citation>
    <scope>NUCLEOTIDE SEQUENCE [LARGE SCALE GENOMIC DNA]</scope>
    <source>
        <strain evidence="17 18">DSM 19910</strain>
    </source>
</reference>
<dbReference type="InterPro" id="IPR020546">
    <property type="entry name" value="ATP_synth_F1_dsu/esu_N"/>
</dbReference>
<comment type="subunit">
    <text evidence="12 13">F-type ATPases have 2 components, CF(1) - the catalytic core - and CF(0) - the membrane proton channel. CF(1) has five subunits: alpha(3), beta(3), gamma(1), delta(1), epsilon(1). CF(0) has three main subunits: a, b and c.</text>
</comment>
<dbReference type="SUPFAM" id="SSF46604">
    <property type="entry name" value="Epsilon subunit of F1F0-ATP synthase C-terminal domain"/>
    <property type="match status" value="1"/>
</dbReference>
<dbReference type="NCBIfam" id="NF001846">
    <property type="entry name" value="PRK00571.1-3"/>
    <property type="match status" value="1"/>
</dbReference>
<evidence type="ECO:0000256" key="4">
    <source>
        <dbReference type="ARBA" id="ARBA00014480"/>
    </source>
</evidence>
<dbReference type="Proteomes" id="UP000051621">
    <property type="component" value="Unassembled WGS sequence"/>
</dbReference>
<dbReference type="Pfam" id="PF00401">
    <property type="entry name" value="ATP-synt_DE"/>
    <property type="match status" value="1"/>
</dbReference>
<dbReference type="RefSeq" id="WP_057746747.1">
    <property type="nucleotide sequence ID" value="NZ_AZEF01000061.1"/>
</dbReference>
<evidence type="ECO:0000256" key="1">
    <source>
        <dbReference type="ARBA" id="ARBA00003543"/>
    </source>
</evidence>
<evidence type="ECO:0000256" key="7">
    <source>
        <dbReference type="ARBA" id="ARBA00023136"/>
    </source>
</evidence>
<evidence type="ECO:0000256" key="8">
    <source>
        <dbReference type="ARBA" id="ARBA00023196"/>
    </source>
</evidence>
<dbReference type="CDD" id="cd12152">
    <property type="entry name" value="F1-ATPase_delta"/>
    <property type="match status" value="1"/>
</dbReference>
<organism evidence="17 18">
    <name type="scientific">Liquorilactobacillus capillatus DSM 19910</name>
    <dbReference type="NCBI Taxonomy" id="1423731"/>
    <lineage>
        <taxon>Bacteria</taxon>
        <taxon>Bacillati</taxon>
        <taxon>Bacillota</taxon>
        <taxon>Bacilli</taxon>
        <taxon>Lactobacillales</taxon>
        <taxon>Lactobacillaceae</taxon>
        <taxon>Liquorilactobacillus</taxon>
    </lineage>
</organism>
<protein>
    <recommendedName>
        <fullName evidence="4 12">ATP synthase epsilon chain</fullName>
    </recommendedName>
    <alternativeName>
        <fullName evidence="11 12">ATP synthase F1 sector epsilon subunit</fullName>
    </alternativeName>
    <alternativeName>
        <fullName evidence="10 12">F-ATPase epsilon subunit</fullName>
    </alternativeName>
</protein>
<proteinExistence type="inferred from homology"/>
<keyword evidence="18" id="KW-1185">Reference proteome</keyword>
<dbReference type="Gene3D" id="1.20.5.440">
    <property type="entry name" value="ATP synthase delta/epsilon subunit, C-terminal domain"/>
    <property type="match status" value="1"/>
</dbReference>
<dbReference type="InterPro" id="IPR001469">
    <property type="entry name" value="ATP_synth_F1_dsu/esu"/>
</dbReference>
<evidence type="ECO:0000256" key="13">
    <source>
        <dbReference type="RuleBase" id="RU003656"/>
    </source>
</evidence>
<name>A0A0R1M511_9LACO</name>
<comment type="function">
    <text evidence="1 12">Produces ATP from ADP in the presence of a proton gradient across the membrane.</text>
</comment>
<dbReference type="GO" id="GO:0045259">
    <property type="term" value="C:proton-transporting ATP synthase complex"/>
    <property type="evidence" value="ECO:0007669"/>
    <property type="project" value="UniProtKB-KW"/>
</dbReference>
<dbReference type="Pfam" id="PF02823">
    <property type="entry name" value="ATP-synt_DE_N"/>
    <property type="match status" value="1"/>
</dbReference>
<evidence type="ECO:0000256" key="2">
    <source>
        <dbReference type="ARBA" id="ARBA00004202"/>
    </source>
</evidence>
<evidence type="ECO:0000259" key="16">
    <source>
        <dbReference type="Pfam" id="PF02823"/>
    </source>
</evidence>
<comment type="caution">
    <text evidence="17">The sequence shown here is derived from an EMBL/GenBank/DDBJ whole genome shotgun (WGS) entry which is preliminary data.</text>
</comment>
<evidence type="ECO:0000313" key="18">
    <source>
        <dbReference type="Proteomes" id="UP000051621"/>
    </source>
</evidence>
<dbReference type="GO" id="GO:0046933">
    <property type="term" value="F:proton-transporting ATP synthase activity, rotational mechanism"/>
    <property type="evidence" value="ECO:0007669"/>
    <property type="project" value="UniProtKB-UniRule"/>
</dbReference>
<keyword evidence="5 12" id="KW-0813">Transport</keyword>
<evidence type="ECO:0000256" key="10">
    <source>
        <dbReference type="ARBA" id="ARBA00030215"/>
    </source>
</evidence>
<dbReference type="HAMAP" id="MF_00530">
    <property type="entry name" value="ATP_synth_epsil_bac"/>
    <property type="match status" value="1"/>
</dbReference>
<sequence>MAEQSVLTVNIVTPDGSVYEGQTTMAIFKTTIGEIGVLPNHIPLLASLQIDEVRMKVEGTEDKFEEIAVSGGFVEFSNNTATVVANSAERKENIDSERAERARKRAEEKLVRAKQEHDTDTLRRAEVSLRRAVNRLNISKH</sequence>
<gene>
    <name evidence="12" type="primary">atpC</name>
    <name evidence="17" type="ORF">FC81_GL000508</name>
</gene>
<dbReference type="AlphaFoldDB" id="A0A0R1M511"/>
<keyword evidence="12" id="KW-0375">Hydrogen ion transport</keyword>
<evidence type="ECO:0000256" key="6">
    <source>
        <dbReference type="ARBA" id="ARBA00023065"/>
    </source>
</evidence>
<keyword evidence="12" id="KW-1003">Cell membrane</keyword>
<keyword evidence="6 12" id="KW-0406">Ion transport</keyword>
<evidence type="ECO:0000256" key="12">
    <source>
        <dbReference type="HAMAP-Rule" id="MF_00530"/>
    </source>
</evidence>
<evidence type="ECO:0000313" key="17">
    <source>
        <dbReference type="EMBL" id="KRL00130.1"/>
    </source>
</evidence>
<accession>A0A0R1M511</accession>
<evidence type="ECO:0000259" key="15">
    <source>
        <dbReference type="Pfam" id="PF00401"/>
    </source>
</evidence>
<dbReference type="GO" id="GO:0005886">
    <property type="term" value="C:plasma membrane"/>
    <property type="evidence" value="ECO:0007669"/>
    <property type="project" value="UniProtKB-SubCell"/>
</dbReference>
<dbReference type="PATRIC" id="fig|1423731.3.peg.523"/>
<dbReference type="InterPro" id="IPR036771">
    <property type="entry name" value="ATPsynth_dsu/esu_N"/>
</dbReference>
<dbReference type="PANTHER" id="PTHR13822:SF10">
    <property type="entry name" value="ATP SYNTHASE EPSILON CHAIN, CHLOROPLASTIC"/>
    <property type="match status" value="1"/>
</dbReference>
<evidence type="ECO:0000256" key="9">
    <source>
        <dbReference type="ARBA" id="ARBA00023310"/>
    </source>
</evidence>
<dbReference type="GO" id="GO:0005524">
    <property type="term" value="F:ATP binding"/>
    <property type="evidence" value="ECO:0007669"/>
    <property type="project" value="UniProtKB-UniRule"/>
</dbReference>
<dbReference type="STRING" id="1423731.FC81_GL000508"/>
<feature type="domain" description="ATP synthase F1 complex delta/epsilon subunit N-terminal" evidence="16">
    <location>
        <begin position="7"/>
        <end position="88"/>
    </location>
</feature>